<evidence type="ECO:0000256" key="1">
    <source>
        <dbReference type="SAM" id="Phobius"/>
    </source>
</evidence>
<name>A0A8X6F8G9_TRICU</name>
<keyword evidence="1" id="KW-0472">Membrane</keyword>
<keyword evidence="1" id="KW-0812">Transmembrane</keyword>
<feature type="transmembrane region" description="Helical" evidence="1">
    <location>
        <begin position="53"/>
        <end position="77"/>
    </location>
</feature>
<sequence length="329" mass="37921">MFIARDKAWMNWKENVCFIASEVLYMLSWYSIRFQKNKILPLLQKVESVSKPFEALKIDILVGIVFCSYFVFFPLVLTTASDKEFRMTYTLYFMYGFDYGSDAFKDVYVFVKLISMMSFIPFCIFTVLMLYLVISFYLSLSLEEFKRAIVISSSQEFVNSLPTLTKKYDRILNVLREFQDTFSLTSFFLCLGHIAVSFTTISFLLLFPNFVDAMVLFERLYVFLTSTISIISLFYIGGQIPVKMAGIRATFYAKMVAITPGMLDAESQARLDILNKLVDLPEIILSGSDIIFYTKTNIFGTLGSFVTYSLLLLQFKHEDIPNGNDERAN</sequence>
<gene>
    <name evidence="2" type="ORF">TNCT_219371</name>
</gene>
<evidence type="ECO:0008006" key="4">
    <source>
        <dbReference type="Google" id="ProtNLM"/>
    </source>
</evidence>
<feature type="transmembrane region" description="Helical" evidence="1">
    <location>
        <begin position="220"/>
        <end position="238"/>
    </location>
</feature>
<protein>
    <recommendedName>
        <fullName evidence="4">Gustatory receptor</fullName>
    </recommendedName>
</protein>
<keyword evidence="3" id="KW-1185">Reference proteome</keyword>
<organism evidence="2 3">
    <name type="scientific">Trichonephila clavata</name>
    <name type="common">Joro spider</name>
    <name type="synonym">Nephila clavata</name>
    <dbReference type="NCBI Taxonomy" id="2740835"/>
    <lineage>
        <taxon>Eukaryota</taxon>
        <taxon>Metazoa</taxon>
        <taxon>Ecdysozoa</taxon>
        <taxon>Arthropoda</taxon>
        <taxon>Chelicerata</taxon>
        <taxon>Arachnida</taxon>
        <taxon>Araneae</taxon>
        <taxon>Araneomorphae</taxon>
        <taxon>Entelegynae</taxon>
        <taxon>Araneoidea</taxon>
        <taxon>Nephilidae</taxon>
        <taxon>Trichonephila</taxon>
    </lineage>
</organism>
<dbReference type="AlphaFoldDB" id="A0A8X6F8G9"/>
<reference evidence="2" key="1">
    <citation type="submission" date="2020-07" db="EMBL/GenBank/DDBJ databases">
        <title>Multicomponent nature underlies the extraordinary mechanical properties of spider dragline silk.</title>
        <authorList>
            <person name="Kono N."/>
            <person name="Nakamura H."/>
            <person name="Mori M."/>
            <person name="Yoshida Y."/>
            <person name="Ohtoshi R."/>
            <person name="Malay A.D."/>
            <person name="Moran D.A.P."/>
            <person name="Tomita M."/>
            <person name="Numata K."/>
            <person name="Arakawa K."/>
        </authorList>
    </citation>
    <scope>NUCLEOTIDE SEQUENCE</scope>
</reference>
<feature type="transmembrane region" description="Helical" evidence="1">
    <location>
        <begin position="113"/>
        <end position="138"/>
    </location>
</feature>
<feature type="transmembrane region" description="Helical" evidence="1">
    <location>
        <begin position="186"/>
        <end position="208"/>
    </location>
</feature>
<keyword evidence="1" id="KW-1133">Transmembrane helix</keyword>
<comment type="caution">
    <text evidence="2">The sequence shown here is derived from an EMBL/GenBank/DDBJ whole genome shotgun (WGS) entry which is preliminary data.</text>
</comment>
<proteinExistence type="predicted"/>
<dbReference type="Proteomes" id="UP000887116">
    <property type="component" value="Unassembled WGS sequence"/>
</dbReference>
<evidence type="ECO:0000313" key="3">
    <source>
        <dbReference type="Proteomes" id="UP000887116"/>
    </source>
</evidence>
<evidence type="ECO:0000313" key="2">
    <source>
        <dbReference type="EMBL" id="GFQ73703.1"/>
    </source>
</evidence>
<accession>A0A8X6F8G9</accession>
<dbReference type="EMBL" id="BMAO01001477">
    <property type="protein sequence ID" value="GFQ73703.1"/>
    <property type="molecule type" value="Genomic_DNA"/>
</dbReference>
<dbReference type="OrthoDB" id="6453105at2759"/>